<proteinExistence type="predicted"/>
<protein>
    <submittedName>
        <fullName evidence="1">Uncharacterized protein</fullName>
    </submittedName>
</protein>
<reference evidence="1" key="1">
    <citation type="submission" date="2023-07" db="EMBL/GenBank/DDBJ databases">
        <title>Genomic Encyclopedia of Type Strains, Phase IV (KMG-IV): sequencing the most valuable type-strain genomes for metagenomic binning, comparative biology and taxonomic classification.</title>
        <authorList>
            <person name="Goeker M."/>
        </authorList>
    </citation>
    <scope>NUCLEOTIDE SEQUENCE</scope>
    <source>
        <strain evidence="1">DSM 19659</strain>
    </source>
</reference>
<comment type="caution">
    <text evidence="1">The sequence shown here is derived from an EMBL/GenBank/DDBJ whole genome shotgun (WGS) entry which is preliminary data.</text>
</comment>
<dbReference type="EMBL" id="JAUSTO010000007">
    <property type="protein sequence ID" value="MDQ0152673.1"/>
    <property type="molecule type" value="Genomic_DNA"/>
</dbReference>
<keyword evidence="2" id="KW-1185">Reference proteome</keyword>
<evidence type="ECO:0000313" key="2">
    <source>
        <dbReference type="Proteomes" id="UP001241537"/>
    </source>
</evidence>
<sequence>MSYTEWKDKTADFKTVDVRGVAGNFFPGLKKQAMQIPVGSATERKTAGNQSEV</sequence>
<dbReference type="RefSeq" id="WP_307254474.1">
    <property type="nucleotide sequence ID" value="NZ_JAUSTO010000007.1"/>
</dbReference>
<gene>
    <name evidence="1" type="ORF">J2S20_001367</name>
</gene>
<name>A0AAE3VAV6_9FIRM</name>
<organism evidence="1 2">
    <name type="scientific">Moryella indoligenes</name>
    <dbReference type="NCBI Taxonomy" id="371674"/>
    <lineage>
        <taxon>Bacteria</taxon>
        <taxon>Bacillati</taxon>
        <taxon>Bacillota</taxon>
        <taxon>Clostridia</taxon>
        <taxon>Lachnospirales</taxon>
        <taxon>Lachnospiraceae</taxon>
        <taxon>Moryella</taxon>
    </lineage>
</organism>
<dbReference type="Proteomes" id="UP001241537">
    <property type="component" value="Unassembled WGS sequence"/>
</dbReference>
<evidence type="ECO:0000313" key="1">
    <source>
        <dbReference type="EMBL" id="MDQ0152673.1"/>
    </source>
</evidence>
<accession>A0AAE3VAV6</accession>
<dbReference type="AlphaFoldDB" id="A0AAE3VAV6"/>